<keyword evidence="1" id="KW-0812">Transmembrane</keyword>
<evidence type="ECO:0000313" key="3">
    <source>
        <dbReference type="Proteomes" id="UP000181951"/>
    </source>
</evidence>
<evidence type="ECO:0000313" key="2">
    <source>
        <dbReference type="EMBL" id="SEN45321.1"/>
    </source>
</evidence>
<gene>
    <name evidence="2" type="ORF">SAMN05216267_1005185</name>
</gene>
<evidence type="ECO:0000256" key="1">
    <source>
        <dbReference type="SAM" id="Phobius"/>
    </source>
</evidence>
<dbReference type="EMBL" id="FODD01000005">
    <property type="protein sequence ID" value="SEN45321.1"/>
    <property type="molecule type" value="Genomic_DNA"/>
</dbReference>
<accession>A0A1H8GME4</accession>
<keyword evidence="1" id="KW-0472">Membrane</keyword>
<name>A0A1H8GME4_9ACTN</name>
<reference evidence="2 3" key="1">
    <citation type="submission" date="2016-10" db="EMBL/GenBank/DDBJ databases">
        <authorList>
            <person name="de Groot N.N."/>
        </authorList>
    </citation>
    <scope>NUCLEOTIDE SEQUENCE [LARGE SCALE GENOMIC DNA]</scope>
    <source>
        <strain evidence="2 3">CGMCC 4.2026</strain>
    </source>
</reference>
<keyword evidence="3" id="KW-1185">Reference proteome</keyword>
<feature type="transmembrane region" description="Helical" evidence="1">
    <location>
        <begin position="46"/>
        <end position="64"/>
    </location>
</feature>
<proteinExistence type="predicted"/>
<dbReference type="AlphaFoldDB" id="A0A1H8GME4"/>
<dbReference type="STRING" id="310780.SAMN05216267_1005185"/>
<dbReference type="Proteomes" id="UP000181951">
    <property type="component" value="Unassembled WGS sequence"/>
</dbReference>
<protein>
    <submittedName>
        <fullName evidence="2">Uncharacterized protein</fullName>
    </submittedName>
</protein>
<sequence length="80" mass="8230">MRGGAGPDPICAGIDRMAVSVSVVLLLLLLAAMLMRNRALKPSHAVVCVLLGFCLASTSLAPTIQSTLTSTANLLGTMHP</sequence>
<organism evidence="2 3">
    <name type="scientific">Actinacidiphila rubida</name>
    <dbReference type="NCBI Taxonomy" id="310780"/>
    <lineage>
        <taxon>Bacteria</taxon>
        <taxon>Bacillati</taxon>
        <taxon>Actinomycetota</taxon>
        <taxon>Actinomycetes</taxon>
        <taxon>Kitasatosporales</taxon>
        <taxon>Streptomycetaceae</taxon>
        <taxon>Actinacidiphila</taxon>
    </lineage>
</organism>
<keyword evidence="1" id="KW-1133">Transmembrane helix</keyword>
<feature type="transmembrane region" description="Helical" evidence="1">
    <location>
        <begin position="17"/>
        <end position="34"/>
    </location>
</feature>